<protein>
    <submittedName>
        <fullName evidence="12">Unannotated protein</fullName>
    </submittedName>
</protein>
<evidence type="ECO:0000259" key="8">
    <source>
        <dbReference type="PROSITE" id="PS50928"/>
    </source>
</evidence>
<dbReference type="PANTHER" id="PTHR32243:SF18">
    <property type="entry name" value="INNER MEMBRANE ABC TRANSPORTER PERMEASE PROTEIN YCJP"/>
    <property type="match status" value="1"/>
</dbReference>
<evidence type="ECO:0000313" key="13">
    <source>
        <dbReference type="EMBL" id="CAB4965806.1"/>
    </source>
</evidence>
<evidence type="ECO:0000256" key="6">
    <source>
        <dbReference type="ARBA" id="ARBA00023136"/>
    </source>
</evidence>
<keyword evidence="3" id="KW-1003">Cell membrane</keyword>
<keyword evidence="6 7" id="KW-0472">Membrane</keyword>
<sequence length="281" mass="31861">MSKVRLKRSQIITIVKFPIILIVLFFVLFPFFYLVVTSIRPAGEFLENTNILPRSFTLDHYREVFDGQKGLLYLKNSLVVTGTVVLISIVVGTMAGYALVRSRFRQSIVLTIIFILIFIRFYPRISIVVPWFLIMNRLHLLDTVWAVIILHLGLTIPFVVWLMYTFFKGVPMELEECASIDGAGFMRRFISIVLPLSLPGIASASIFTAFLSWNEFLLSSAVTRESAKTLPVVIAGYITDKGVVWGPMMAMSTLIVLPMILFALFLQKYLIRGMMMGAVKE</sequence>
<dbReference type="InterPro" id="IPR050901">
    <property type="entry name" value="BP-dep_ABC_trans_perm"/>
</dbReference>
<evidence type="ECO:0000313" key="11">
    <source>
        <dbReference type="EMBL" id="CAB4823014.1"/>
    </source>
</evidence>
<keyword evidence="2" id="KW-0813">Transport</keyword>
<dbReference type="EMBL" id="CAFAAZ010000007">
    <property type="protein sequence ID" value="CAB4823014.1"/>
    <property type="molecule type" value="Genomic_DNA"/>
</dbReference>
<proteinExistence type="predicted"/>
<dbReference type="PANTHER" id="PTHR32243">
    <property type="entry name" value="MALTOSE TRANSPORT SYSTEM PERMEASE-RELATED"/>
    <property type="match status" value="1"/>
</dbReference>
<evidence type="ECO:0000313" key="14">
    <source>
        <dbReference type="EMBL" id="CAB5025524.1"/>
    </source>
</evidence>
<reference evidence="12" key="1">
    <citation type="submission" date="2020-05" db="EMBL/GenBank/DDBJ databases">
        <authorList>
            <person name="Chiriac C."/>
            <person name="Salcher M."/>
            <person name="Ghai R."/>
            <person name="Kavagutti S V."/>
        </authorList>
    </citation>
    <scope>NUCLEOTIDE SEQUENCE</scope>
</reference>
<evidence type="ECO:0000256" key="3">
    <source>
        <dbReference type="ARBA" id="ARBA00022475"/>
    </source>
</evidence>
<dbReference type="EMBL" id="CAFBMA010000006">
    <property type="protein sequence ID" value="CAB4896144.1"/>
    <property type="molecule type" value="Genomic_DNA"/>
</dbReference>
<feature type="transmembrane region" description="Helical" evidence="7">
    <location>
        <begin position="145"/>
        <end position="167"/>
    </location>
</feature>
<evidence type="ECO:0000256" key="5">
    <source>
        <dbReference type="ARBA" id="ARBA00022989"/>
    </source>
</evidence>
<dbReference type="EMBL" id="CAFBPT010000003">
    <property type="protein sequence ID" value="CAB5025524.1"/>
    <property type="molecule type" value="Genomic_DNA"/>
</dbReference>
<evidence type="ECO:0000256" key="2">
    <source>
        <dbReference type="ARBA" id="ARBA00022448"/>
    </source>
</evidence>
<feature type="domain" description="ABC transmembrane type-1" evidence="8">
    <location>
        <begin position="74"/>
        <end position="266"/>
    </location>
</feature>
<gene>
    <name evidence="9" type="ORF">UFOPK2343_01012</name>
    <name evidence="10" type="ORF">UFOPK2652_00749</name>
    <name evidence="11" type="ORF">UFOPK3128_00938</name>
    <name evidence="12" type="ORF">UFOPK3511_00760</name>
    <name evidence="13" type="ORF">UFOPK3880_00895</name>
    <name evidence="14" type="ORF">UFOPK4146_00518</name>
</gene>
<dbReference type="PROSITE" id="PS50928">
    <property type="entry name" value="ABC_TM1"/>
    <property type="match status" value="1"/>
</dbReference>
<dbReference type="EMBL" id="CAEZYD010000009">
    <property type="protein sequence ID" value="CAB4710253.1"/>
    <property type="molecule type" value="Genomic_DNA"/>
</dbReference>
<name>A0A6J7FQT9_9ZZZZ</name>
<dbReference type="Pfam" id="PF00528">
    <property type="entry name" value="BPD_transp_1"/>
    <property type="match status" value="1"/>
</dbReference>
<dbReference type="InterPro" id="IPR035906">
    <property type="entry name" value="MetI-like_sf"/>
</dbReference>
<feature type="transmembrane region" description="Helical" evidence="7">
    <location>
        <begin position="12"/>
        <end position="36"/>
    </location>
</feature>
<keyword evidence="4 7" id="KW-0812">Transmembrane</keyword>
<feature type="transmembrane region" description="Helical" evidence="7">
    <location>
        <begin position="107"/>
        <end position="133"/>
    </location>
</feature>
<evidence type="ECO:0000313" key="12">
    <source>
        <dbReference type="EMBL" id="CAB4896144.1"/>
    </source>
</evidence>
<keyword evidence="5 7" id="KW-1133">Transmembrane helix</keyword>
<dbReference type="GO" id="GO:0005886">
    <property type="term" value="C:plasma membrane"/>
    <property type="evidence" value="ECO:0007669"/>
    <property type="project" value="UniProtKB-SubCell"/>
</dbReference>
<dbReference type="EMBL" id="CAEZXD010000029">
    <property type="protein sequence ID" value="CAB4679825.1"/>
    <property type="molecule type" value="Genomic_DNA"/>
</dbReference>
<organism evidence="12">
    <name type="scientific">freshwater metagenome</name>
    <dbReference type="NCBI Taxonomy" id="449393"/>
    <lineage>
        <taxon>unclassified sequences</taxon>
        <taxon>metagenomes</taxon>
        <taxon>ecological metagenomes</taxon>
    </lineage>
</organism>
<evidence type="ECO:0000256" key="4">
    <source>
        <dbReference type="ARBA" id="ARBA00022692"/>
    </source>
</evidence>
<evidence type="ECO:0000313" key="10">
    <source>
        <dbReference type="EMBL" id="CAB4710253.1"/>
    </source>
</evidence>
<dbReference type="AlphaFoldDB" id="A0A6J7FQT9"/>
<accession>A0A6J7FQT9</accession>
<feature type="transmembrane region" description="Helical" evidence="7">
    <location>
        <begin position="188"/>
        <end position="213"/>
    </location>
</feature>
<comment type="subcellular location">
    <subcellularLocation>
        <location evidence="1">Cell membrane</location>
        <topology evidence="1">Multi-pass membrane protein</topology>
    </subcellularLocation>
</comment>
<dbReference type="EMBL" id="CAFBNU010000008">
    <property type="protein sequence ID" value="CAB4965806.1"/>
    <property type="molecule type" value="Genomic_DNA"/>
</dbReference>
<dbReference type="GO" id="GO:0055085">
    <property type="term" value="P:transmembrane transport"/>
    <property type="evidence" value="ECO:0007669"/>
    <property type="project" value="InterPro"/>
</dbReference>
<feature type="transmembrane region" description="Helical" evidence="7">
    <location>
        <begin position="78"/>
        <end position="100"/>
    </location>
</feature>
<dbReference type="Gene3D" id="1.10.3720.10">
    <property type="entry name" value="MetI-like"/>
    <property type="match status" value="1"/>
</dbReference>
<evidence type="ECO:0000313" key="9">
    <source>
        <dbReference type="EMBL" id="CAB4679825.1"/>
    </source>
</evidence>
<evidence type="ECO:0000256" key="7">
    <source>
        <dbReference type="SAM" id="Phobius"/>
    </source>
</evidence>
<dbReference type="SUPFAM" id="SSF161098">
    <property type="entry name" value="MetI-like"/>
    <property type="match status" value="1"/>
</dbReference>
<dbReference type="CDD" id="cd06261">
    <property type="entry name" value="TM_PBP2"/>
    <property type="match status" value="1"/>
</dbReference>
<dbReference type="InterPro" id="IPR000515">
    <property type="entry name" value="MetI-like"/>
</dbReference>
<feature type="transmembrane region" description="Helical" evidence="7">
    <location>
        <begin position="244"/>
        <end position="266"/>
    </location>
</feature>
<evidence type="ECO:0000256" key="1">
    <source>
        <dbReference type="ARBA" id="ARBA00004651"/>
    </source>
</evidence>